<evidence type="ECO:0000256" key="3">
    <source>
        <dbReference type="ARBA" id="ARBA00022771"/>
    </source>
</evidence>
<dbReference type="EMBL" id="MHRM01000014">
    <property type="protein sequence ID" value="OHA23973.1"/>
    <property type="molecule type" value="Genomic_DNA"/>
</dbReference>
<organism evidence="7 8">
    <name type="scientific">Candidatus Taylorbacteria bacterium RIFCSPHIGHO2_02_FULL_44_12</name>
    <dbReference type="NCBI Taxonomy" id="1802308"/>
    <lineage>
        <taxon>Bacteria</taxon>
        <taxon>Candidatus Tayloriibacteriota</taxon>
    </lineage>
</organism>
<dbReference type="Pfam" id="PF01556">
    <property type="entry name" value="DnaJ_C"/>
    <property type="match status" value="1"/>
</dbReference>
<dbReference type="GO" id="GO:0008270">
    <property type="term" value="F:zinc ion binding"/>
    <property type="evidence" value="ECO:0007669"/>
    <property type="project" value="UniProtKB-KW"/>
</dbReference>
<evidence type="ECO:0000256" key="2">
    <source>
        <dbReference type="ARBA" id="ARBA00022737"/>
    </source>
</evidence>
<dbReference type="PANTHER" id="PTHR43096">
    <property type="entry name" value="DNAJ HOMOLOG 1, MITOCHONDRIAL-RELATED"/>
    <property type="match status" value="1"/>
</dbReference>
<dbReference type="CDD" id="cd10747">
    <property type="entry name" value="DnaJ_C"/>
    <property type="match status" value="1"/>
</dbReference>
<dbReference type="Gene3D" id="2.60.260.20">
    <property type="entry name" value="Urease metallochaperone UreE, N-terminal domain"/>
    <property type="match status" value="2"/>
</dbReference>
<comment type="caution">
    <text evidence="7">The sequence shown here is derived from an EMBL/GenBank/DDBJ whole genome shotgun (WGS) entry which is preliminary data.</text>
</comment>
<evidence type="ECO:0000313" key="8">
    <source>
        <dbReference type="Proteomes" id="UP000178413"/>
    </source>
</evidence>
<dbReference type="CDD" id="cd06257">
    <property type="entry name" value="DnaJ"/>
    <property type="match status" value="1"/>
</dbReference>
<feature type="domain" description="J" evidence="6">
    <location>
        <begin position="3"/>
        <end position="68"/>
    </location>
</feature>
<dbReference type="SUPFAM" id="SSF49493">
    <property type="entry name" value="HSP40/DnaJ peptide-binding domain"/>
    <property type="match status" value="2"/>
</dbReference>
<evidence type="ECO:0000256" key="1">
    <source>
        <dbReference type="ARBA" id="ARBA00022723"/>
    </source>
</evidence>
<keyword evidence="3" id="KW-0863">Zinc-finger</keyword>
<dbReference type="SUPFAM" id="SSF46565">
    <property type="entry name" value="Chaperone J-domain"/>
    <property type="match status" value="1"/>
</dbReference>
<evidence type="ECO:0000259" key="6">
    <source>
        <dbReference type="PROSITE" id="PS50076"/>
    </source>
</evidence>
<keyword evidence="5" id="KW-0143">Chaperone</keyword>
<sequence length="297" mass="32404">MKDYYKILGVGKGASKDEIKKAFRKLAHEHHPDKNKGNEGTSQKFKEASEAYSVLSDENKRKQYDMFGSGGAQGFNPGQNQGGYGGFQGFTNGQGFNFDFSNFAGGQGIEFDLGDIFEGFFGQGGGSRRARRGANITVDLKISFKESIFGVEKEISIGGQDRLKVSIPAGIESGQGLRVSGKGEKGEGGPGDLIARIWVEEHPKFRKEGFNLIMELEIKLTMALLGATIELETLDGKIELKIPQGTTHGEILRVKRKGVPSSHGSRGDLLIITKITMPKKLSKEAQKILEDLKKEGF</sequence>
<dbReference type="InterPro" id="IPR002939">
    <property type="entry name" value="DnaJ_C"/>
</dbReference>
<dbReference type="Proteomes" id="UP000178413">
    <property type="component" value="Unassembled WGS sequence"/>
</dbReference>
<dbReference type="PROSITE" id="PS50076">
    <property type="entry name" value="DNAJ_2"/>
    <property type="match status" value="1"/>
</dbReference>
<dbReference type="InterPro" id="IPR008971">
    <property type="entry name" value="HSP40/DnaJ_pept-bd"/>
</dbReference>
<accession>A0A1G2MJB3</accession>
<dbReference type="AlphaFoldDB" id="A0A1G2MJB3"/>
<dbReference type="GO" id="GO:0042026">
    <property type="term" value="P:protein refolding"/>
    <property type="evidence" value="ECO:0007669"/>
    <property type="project" value="TreeGrafter"/>
</dbReference>
<protein>
    <recommendedName>
        <fullName evidence="6">J domain-containing protein</fullName>
    </recommendedName>
</protein>
<proteinExistence type="predicted"/>
<keyword evidence="1" id="KW-0479">Metal-binding</keyword>
<evidence type="ECO:0000256" key="4">
    <source>
        <dbReference type="ARBA" id="ARBA00022833"/>
    </source>
</evidence>
<keyword evidence="2" id="KW-0677">Repeat</keyword>
<dbReference type="STRING" id="1802308.A3D50_02070"/>
<keyword evidence="4" id="KW-0862">Zinc</keyword>
<dbReference type="Gene3D" id="1.10.287.110">
    <property type="entry name" value="DnaJ domain"/>
    <property type="match status" value="1"/>
</dbReference>
<dbReference type="InterPro" id="IPR001623">
    <property type="entry name" value="DnaJ_domain"/>
</dbReference>
<dbReference type="SMART" id="SM00271">
    <property type="entry name" value="DnaJ"/>
    <property type="match status" value="1"/>
</dbReference>
<dbReference type="GO" id="GO:0005737">
    <property type="term" value="C:cytoplasm"/>
    <property type="evidence" value="ECO:0007669"/>
    <property type="project" value="TreeGrafter"/>
</dbReference>
<dbReference type="PRINTS" id="PR00625">
    <property type="entry name" value="JDOMAIN"/>
</dbReference>
<dbReference type="PANTHER" id="PTHR43096:SF52">
    <property type="entry name" value="DNAJ HOMOLOG 1, MITOCHONDRIAL-RELATED"/>
    <property type="match status" value="1"/>
</dbReference>
<dbReference type="Pfam" id="PF00226">
    <property type="entry name" value="DnaJ"/>
    <property type="match status" value="1"/>
</dbReference>
<dbReference type="InterPro" id="IPR036869">
    <property type="entry name" value="J_dom_sf"/>
</dbReference>
<dbReference type="FunFam" id="2.60.260.20:FF:000005">
    <property type="entry name" value="Chaperone protein dnaJ 1, mitochondrial"/>
    <property type="match status" value="1"/>
</dbReference>
<evidence type="ECO:0000256" key="5">
    <source>
        <dbReference type="ARBA" id="ARBA00023186"/>
    </source>
</evidence>
<dbReference type="PROSITE" id="PS00636">
    <property type="entry name" value="DNAJ_1"/>
    <property type="match status" value="1"/>
</dbReference>
<evidence type="ECO:0000313" key="7">
    <source>
        <dbReference type="EMBL" id="OHA23973.1"/>
    </source>
</evidence>
<dbReference type="GO" id="GO:0051082">
    <property type="term" value="F:unfolded protein binding"/>
    <property type="evidence" value="ECO:0007669"/>
    <property type="project" value="InterPro"/>
</dbReference>
<gene>
    <name evidence="7" type="ORF">A3D50_02070</name>
</gene>
<name>A0A1G2MJB3_9BACT</name>
<reference evidence="7 8" key="1">
    <citation type="journal article" date="2016" name="Nat. Commun.">
        <title>Thousands of microbial genomes shed light on interconnected biogeochemical processes in an aquifer system.</title>
        <authorList>
            <person name="Anantharaman K."/>
            <person name="Brown C.T."/>
            <person name="Hug L.A."/>
            <person name="Sharon I."/>
            <person name="Castelle C.J."/>
            <person name="Probst A.J."/>
            <person name="Thomas B.C."/>
            <person name="Singh A."/>
            <person name="Wilkins M.J."/>
            <person name="Karaoz U."/>
            <person name="Brodie E.L."/>
            <person name="Williams K.H."/>
            <person name="Hubbard S.S."/>
            <person name="Banfield J.F."/>
        </authorList>
    </citation>
    <scope>NUCLEOTIDE SEQUENCE [LARGE SCALE GENOMIC DNA]</scope>
</reference>
<dbReference type="InterPro" id="IPR018253">
    <property type="entry name" value="DnaJ_domain_CS"/>
</dbReference>